<protein>
    <recommendedName>
        <fullName evidence="4">DUF4407 domain-containing protein</fullName>
    </recommendedName>
</protein>
<feature type="transmembrane region" description="Helical" evidence="1">
    <location>
        <begin position="97"/>
        <end position="116"/>
    </location>
</feature>
<evidence type="ECO:0000256" key="1">
    <source>
        <dbReference type="SAM" id="Phobius"/>
    </source>
</evidence>
<keyword evidence="3" id="KW-1185">Reference proteome</keyword>
<dbReference type="RefSeq" id="WP_249997269.1">
    <property type="nucleotide sequence ID" value="NZ_CP116221.1"/>
</dbReference>
<evidence type="ECO:0008006" key="4">
    <source>
        <dbReference type="Google" id="ProtNLM"/>
    </source>
</evidence>
<keyword evidence="1" id="KW-1133">Transmembrane helix</keyword>
<feature type="transmembrane region" description="Helical" evidence="1">
    <location>
        <begin position="12"/>
        <end position="32"/>
    </location>
</feature>
<proteinExistence type="predicted"/>
<name>A0ABY7S2C9_9FLAO</name>
<dbReference type="EMBL" id="CP116221">
    <property type="protein sequence ID" value="WCO03554.1"/>
    <property type="molecule type" value="Genomic_DNA"/>
</dbReference>
<feature type="transmembrane region" description="Helical" evidence="1">
    <location>
        <begin position="165"/>
        <end position="189"/>
    </location>
</feature>
<feature type="transmembrane region" description="Helical" evidence="1">
    <location>
        <begin position="259"/>
        <end position="280"/>
    </location>
</feature>
<evidence type="ECO:0000313" key="2">
    <source>
        <dbReference type="EMBL" id="WCO03554.1"/>
    </source>
</evidence>
<dbReference type="Proteomes" id="UP001202717">
    <property type="component" value="Chromosome"/>
</dbReference>
<sequence length="344" mass="39502">MNILNNKIDSISKSLILISISGLILSFIIAFANGGDEFAFFHRIGDWSTTLALALFINWILTKFNIKASKFAYLLLIPSIINSFNPAINSLENLNLNFYYTIISIIYYLINIYVVYKIYVLIKNKKIDLFNESENDIIETKKQKTLLDKVIISIEERVSISSKRVFFSLIAMIVIVIVGSSASFGTVALNEANKIRELEAERIKMLTTTRLLKNTSDEKLNEKLTEIKKLIEDRYGKNNDYKVLISNIEKESYISWPDIAMRITIAALTLFLVQIFFHIYKYNQRQESSLLTKIELFKLFTDEKAQLDDLRNGLISKVNSEIEFEKSPSSPTEQIINVIGKSKE</sequence>
<feature type="transmembrane region" description="Helical" evidence="1">
    <location>
        <begin position="44"/>
        <end position="61"/>
    </location>
</feature>
<reference evidence="2 3" key="1">
    <citation type="submission" date="2023-01" db="EMBL/GenBank/DDBJ databases">
        <title>Psychroserpens ponticola sp. nov., isolated from seawater.</title>
        <authorList>
            <person name="Kristyanto S."/>
            <person name="Jung J."/>
            <person name="Kim J.M."/>
            <person name="Jeon C.O."/>
        </authorList>
    </citation>
    <scope>NUCLEOTIDE SEQUENCE [LARGE SCALE GENOMIC DNA]</scope>
    <source>
        <strain evidence="2 3">MSW6</strain>
    </source>
</reference>
<evidence type="ECO:0000313" key="3">
    <source>
        <dbReference type="Proteomes" id="UP001202717"/>
    </source>
</evidence>
<organism evidence="2 3">
    <name type="scientific">Psychroserpens ponticola</name>
    <dbReference type="NCBI Taxonomy" id="2932268"/>
    <lineage>
        <taxon>Bacteria</taxon>
        <taxon>Pseudomonadati</taxon>
        <taxon>Bacteroidota</taxon>
        <taxon>Flavobacteriia</taxon>
        <taxon>Flavobacteriales</taxon>
        <taxon>Flavobacteriaceae</taxon>
        <taxon>Psychroserpens</taxon>
    </lineage>
</organism>
<feature type="transmembrane region" description="Helical" evidence="1">
    <location>
        <begin position="73"/>
        <end position="91"/>
    </location>
</feature>
<gene>
    <name evidence="2" type="ORF">MUN68_008605</name>
</gene>
<keyword evidence="1" id="KW-0812">Transmembrane</keyword>
<keyword evidence="1" id="KW-0472">Membrane</keyword>
<accession>A0ABY7S2C9</accession>